<keyword evidence="1" id="KW-0732">Signal</keyword>
<dbReference type="SMART" id="SM00245">
    <property type="entry name" value="TSPc"/>
    <property type="match status" value="1"/>
</dbReference>
<keyword evidence="4" id="KW-1185">Reference proteome</keyword>
<reference evidence="3 4" key="1">
    <citation type="submission" date="2022-05" db="EMBL/GenBank/DDBJ databases">
        <authorList>
            <person name="Jo J.-H."/>
            <person name="Im W.-T."/>
        </authorList>
    </citation>
    <scope>NUCLEOTIDE SEQUENCE [LARGE SCALE GENOMIC DNA]</scope>
    <source>
        <strain evidence="3 4">NSE70-1</strain>
    </source>
</reference>
<dbReference type="PANTHER" id="PTHR11261:SF3">
    <property type="entry name" value="RETINOL-BINDING PROTEIN 3"/>
    <property type="match status" value="1"/>
</dbReference>
<gene>
    <name evidence="3" type="ORF">LZ496_06995</name>
</gene>
<comment type="caution">
    <text evidence="3">The sequence shown here is derived from an EMBL/GenBank/DDBJ whole genome shotgun (WGS) entry which is preliminary data.</text>
</comment>
<sequence>MTRLFPIVLAAVAIAGPLSSQPITAPVQQAADDPFRAGDAKVAVENLATALESNFVFPDVGKAYAAMLRSNLASGAYDSFPNARAFAIRVSNDLQAVHKDGHLRLHVIPPEDRGNANENAPISLPDGSAITRSGWLAPGVAYISFAMFPGNEATLQELRKFLDAHKDAKTLIIDARAHRGGGMDEMDMIFGEIFSKPADLLTMDTRRAAEEAGSDPDDNRPTIKMVPTSEDVVRRVHSALPDSTPTALRQADVYYLTSKRSASAAEHLALAFKRSHRATVIGETTYGAGHYGRMMPVGSIYAAFIPVGRTFDPDNGEGWEGVGVKPDVAVSADQALDEALRRAGVGLTGQAALAALR</sequence>
<accession>A0ABT0RU51</accession>
<dbReference type="SUPFAM" id="SSF52096">
    <property type="entry name" value="ClpP/crotonase"/>
    <property type="match status" value="1"/>
</dbReference>
<evidence type="ECO:0000313" key="4">
    <source>
        <dbReference type="Proteomes" id="UP001203410"/>
    </source>
</evidence>
<feature type="domain" description="Tail specific protease" evidence="2">
    <location>
        <begin position="100"/>
        <end position="331"/>
    </location>
</feature>
<dbReference type="PANTHER" id="PTHR11261">
    <property type="entry name" value="INTERPHOTORECEPTOR RETINOID-BINDING PROTEIN"/>
    <property type="match status" value="1"/>
</dbReference>
<dbReference type="CDD" id="cd07563">
    <property type="entry name" value="Peptidase_S41_IRBP"/>
    <property type="match status" value="1"/>
</dbReference>
<dbReference type="Gene3D" id="3.30.750.44">
    <property type="match status" value="1"/>
</dbReference>
<dbReference type="InterPro" id="IPR005151">
    <property type="entry name" value="Tail-specific_protease"/>
</dbReference>
<dbReference type="Gene3D" id="3.90.226.10">
    <property type="entry name" value="2-enoyl-CoA Hydratase, Chain A, domain 1"/>
    <property type="match status" value="1"/>
</dbReference>
<organism evidence="3 4">
    <name type="scientific">Sphingomonas caseinilyticus</name>
    <dbReference type="NCBI Taxonomy" id="2908205"/>
    <lineage>
        <taxon>Bacteria</taxon>
        <taxon>Pseudomonadati</taxon>
        <taxon>Pseudomonadota</taxon>
        <taxon>Alphaproteobacteria</taxon>
        <taxon>Sphingomonadales</taxon>
        <taxon>Sphingomonadaceae</taxon>
        <taxon>Sphingomonas</taxon>
    </lineage>
</organism>
<feature type="chain" id="PRO_5046427876" evidence="1">
    <location>
        <begin position="26"/>
        <end position="357"/>
    </location>
</feature>
<proteinExistence type="predicted"/>
<dbReference type="Pfam" id="PF03572">
    <property type="entry name" value="Peptidase_S41"/>
    <property type="match status" value="1"/>
</dbReference>
<feature type="signal peptide" evidence="1">
    <location>
        <begin position="1"/>
        <end position="25"/>
    </location>
</feature>
<dbReference type="EMBL" id="JAMGBA010000002">
    <property type="protein sequence ID" value="MCL6698530.1"/>
    <property type="molecule type" value="Genomic_DNA"/>
</dbReference>
<dbReference type="RefSeq" id="WP_249903933.1">
    <property type="nucleotide sequence ID" value="NZ_JAMGBA010000002.1"/>
</dbReference>
<evidence type="ECO:0000313" key="3">
    <source>
        <dbReference type="EMBL" id="MCL6698530.1"/>
    </source>
</evidence>
<evidence type="ECO:0000256" key="1">
    <source>
        <dbReference type="SAM" id="SignalP"/>
    </source>
</evidence>
<dbReference type="InterPro" id="IPR029045">
    <property type="entry name" value="ClpP/crotonase-like_dom_sf"/>
</dbReference>
<protein>
    <submittedName>
        <fullName evidence="3">S41 family peptidase</fullName>
    </submittedName>
</protein>
<dbReference type="Proteomes" id="UP001203410">
    <property type="component" value="Unassembled WGS sequence"/>
</dbReference>
<name>A0ABT0RU51_9SPHN</name>
<evidence type="ECO:0000259" key="2">
    <source>
        <dbReference type="SMART" id="SM00245"/>
    </source>
</evidence>
<dbReference type="Pfam" id="PF11918">
    <property type="entry name" value="Peptidase_S41_N"/>
    <property type="match status" value="1"/>
</dbReference>